<evidence type="ECO:0000313" key="8">
    <source>
        <dbReference type="EMBL" id="ROO30627.1"/>
    </source>
</evidence>
<dbReference type="RefSeq" id="WP_123657464.1">
    <property type="nucleotide sequence ID" value="NZ_AYKG01000011.1"/>
</dbReference>
<evidence type="ECO:0000256" key="1">
    <source>
        <dbReference type="ARBA" id="ARBA00001924"/>
    </source>
</evidence>
<accession>A0A423PYD8</accession>
<evidence type="ECO:0000256" key="4">
    <source>
        <dbReference type="ARBA" id="ARBA00023002"/>
    </source>
</evidence>
<dbReference type="CDD" id="cd02110">
    <property type="entry name" value="SO_family_Moco_dimer"/>
    <property type="match status" value="1"/>
</dbReference>
<dbReference type="GO" id="GO:0020037">
    <property type="term" value="F:heme binding"/>
    <property type="evidence" value="ECO:0007669"/>
    <property type="project" value="TreeGrafter"/>
</dbReference>
<feature type="domain" description="Oxidoreductase molybdopterin-binding" evidence="6">
    <location>
        <begin position="49"/>
        <end position="219"/>
    </location>
</feature>
<evidence type="ECO:0000259" key="6">
    <source>
        <dbReference type="Pfam" id="PF00174"/>
    </source>
</evidence>
<dbReference type="Proteomes" id="UP000285310">
    <property type="component" value="Unassembled WGS sequence"/>
</dbReference>
<dbReference type="OrthoDB" id="9795587at2"/>
<dbReference type="InterPro" id="IPR008335">
    <property type="entry name" value="Mopterin_OxRdtase_euk"/>
</dbReference>
<sequence>MPDTPDLDKSTPDASFLSVPNGERANAETRLSQLTGYLTPIHAFYVRNHSPTPIIDAGTWRLRLEGDGLAREVSLGLADLAALPRITRIRAIECAGNARTFFERDYGRQAGNAQWQRGAIGVAEWTGVRLADVLARAGVREDAVDVLPEGLDADRFSRPLPIEKALADDTLIALSMNGEPLPADHGAPARLVVSGWLGAASVKWLGRIKVARRRLYTHWNTQDYTLAGPDYPAQAPADGVPVTVMPVMSFIDLDWPGRMPAGATRLHGRAFSGEGRVAHVEVSIDDGPWQAADLGDINQPAAWVCWSLAWQATVGAHEIRVRATDEQGNCQPESVPWNDHGVLYNAILAHPVEIA</sequence>
<organism evidence="8 9">
    <name type="scientific">Salinisphaera japonica YTM-1</name>
    <dbReference type="NCBI Taxonomy" id="1209778"/>
    <lineage>
        <taxon>Bacteria</taxon>
        <taxon>Pseudomonadati</taxon>
        <taxon>Pseudomonadota</taxon>
        <taxon>Gammaproteobacteria</taxon>
        <taxon>Salinisphaerales</taxon>
        <taxon>Salinisphaeraceae</taxon>
        <taxon>Salinisphaera</taxon>
    </lineage>
</organism>
<reference evidence="8 9" key="1">
    <citation type="submission" date="2013-10" db="EMBL/GenBank/DDBJ databases">
        <title>Salinisphaera japonica YTM-1 Genome Sequencing.</title>
        <authorList>
            <person name="Lai Q."/>
            <person name="Li C."/>
            <person name="Shao Z."/>
        </authorList>
    </citation>
    <scope>NUCLEOTIDE SEQUENCE [LARGE SCALE GENOMIC DNA]</scope>
    <source>
        <strain evidence="8 9">YTM-1</strain>
    </source>
</reference>
<keyword evidence="3" id="KW-0479">Metal-binding</keyword>
<name>A0A423PYD8_9GAMM</name>
<feature type="region of interest" description="Disordered" evidence="5">
    <location>
        <begin position="1"/>
        <end position="20"/>
    </location>
</feature>
<evidence type="ECO:0000256" key="2">
    <source>
        <dbReference type="ARBA" id="ARBA00022505"/>
    </source>
</evidence>
<feature type="domain" description="Moybdenum cofactor oxidoreductase dimerisation" evidence="7">
    <location>
        <begin position="263"/>
        <end position="346"/>
    </location>
</feature>
<comment type="cofactor">
    <cofactor evidence="1">
        <name>Mo-molybdopterin</name>
        <dbReference type="ChEBI" id="CHEBI:71302"/>
    </cofactor>
</comment>
<evidence type="ECO:0000256" key="3">
    <source>
        <dbReference type="ARBA" id="ARBA00022723"/>
    </source>
</evidence>
<dbReference type="PANTHER" id="PTHR19372">
    <property type="entry name" value="SULFITE REDUCTASE"/>
    <property type="match status" value="1"/>
</dbReference>
<dbReference type="PRINTS" id="PR00407">
    <property type="entry name" value="EUMOPTERIN"/>
</dbReference>
<dbReference type="AlphaFoldDB" id="A0A423PYD8"/>
<evidence type="ECO:0000256" key="5">
    <source>
        <dbReference type="SAM" id="MobiDB-lite"/>
    </source>
</evidence>
<dbReference type="GO" id="GO:0030151">
    <property type="term" value="F:molybdenum ion binding"/>
    <property type="evidence" value="ECO:0007669"/>
    <property type="project" value="InterPro"/>
</dbReference>
<evidence type="ECO:0000313" key="9">
    <source>
        <dbReference type="Proteomes" id="UP000285310"/>
    </source>
</evidence>
<dbReference type="FunCoup" id="A0A423PYD8">
    <property type="interactions" value="49"/>
</dbReference>
<evidence type="ECO:0000259" key="7">
    <source>
        <dbReference type="Pfam" id="PF03404"/>
    </source>
</evidence>
<dbReference type="InterPro" id="IPR036374">
    <property type="entry name" value="OxRdtase_Mopterin-bd_sf"/>
</dbReference>
<dbReference type="Pfam" id="PF00174">
    <property type="entry name" value="Oxidored_molyb"/>
    <property type="match status" value="1"/>
</dbReference>
<dbReference type="Gene3D" id="3.90.420.10">
    <property type="entry name" value="Oxidoreductase, molybdopterin-binding domain"/>
    <property type="match status" value="1"/>
</dbReference>
<dbReference type="SUPFAM" id="SSF56524">
    <property type="entry name" value="Oxidoreductase molybdopterin-binding domain"/>
    <property type="match status" value="1"/>
</dbReference>
<dbReference type="InterPro" id="IPR000572">
    <property type="entry name" value="OxRdtase_Mopterin-bd_dom"/>
</dbReference>
<comment type="caution">
    <text evidence="8">The sequence shown here is derived from an EMBL/GenBank/DDBJ whole genome shotgun (WGS) entry which is preliminary data.</text>
</comment>
<feature type="compositionally biased region" description="Basic and acidic residues" evidence="5">
    <location>
        <begin position="1"/>
        <end position="11"/>
    </location>
</feature>
<keyword evidence="4" id="KW-0560">Oxidoreductase</keyword>
<dbReference type="InterPro" id="IPR005066">
    <property type="entry name" value="MoCF_OxRdtse_dimer"/>
</dbReference>
<dbReference type="InParanoid" id="A0A423PYD8"/>
<dbReference type="Pfam" id="PF03404">
    <property type="entry name" value="Mo-co_dimer"/>
    <property type="match status" value="1"/>
</dbReference>
<dbReference type="GO" id="GO:0008482">
    <property type="term" value="F:sulfite oxidase activity"/>
    <property type="evidence" value="ECO:0007669"/>
    <property type="project" value="TreeGrafter"/>
</dbReference>
<dbReference type="GO" id="GO:0043546">
    <property type="term" value="F:molybdopterin cofactor binding"/>
    <property type="evidence" value="ECO:0007669"/>
    <property type="project" value="TreeGrafter"/>
</dbReference>
<dbReference type="PANTHER" id="PTHR19372:SF7">
    <property type="entry name" value="SULFITE OXIDASE, MITOCHONDRIAL"/>
    <property type="match status" value="1"/>
</dbReference>
<gene>
    <name evidence="8" type="ORF">SAJA_04585</name>
</gene>
<keyword evidence="2" id="KW-0500">Molybdenum</keyword>
<dbReference type="SUPFAM" id="SSF81296">
    <property type="entry name" value="E set domains"/>
    <property type="match status" value="1"/>
</dbReference>
<keyword evidence="9" id="KW-1185">Reference proteome</keyword>
<dbReference type="Gene3D" id="2.60.40.650">
    <property type="match status" value="1"/>
</dbReference>
<dbReference type="InterPro" id="IPR014756">
    <property type="entry name" value="Ig_E-set"/>
</dbReference>
<proteinExistence type="predicted"/>
<dbReference type="GO" id="GO:0006790">
    <property type="term" value="P:sulfur compound metabolic process"/>
    <property type="evidence" value="ECO:0007669"/>
    <property type="project" value="TreeGrafter"/>
</dbReference>
<protein>
    <submittedName>
        <fullName evidence="8">Molybdopterin-binding oxidoreductase</fullName>
    </submittedName>
</protein>
<dbReference type="EMBL" id="AYKG01000011">
    <property type="protein sequence ID" value="ROO30627.1"/>
    <property type="molecule type" value="Genomic_DNA"/>
</dbReference>